<sequence length="154" mass="15191">MGFGNGPLIAAGVMAGGAALFVGWGLTQLATSDGGFTRALPGNHAPAEAPGNPDEKHAGGSSAQQPSEGAAGKQDESGSSPTPGPGRGGEDEPNGSDARTQPAPKAKPPTVTPSDTLAAISGATGVPIDILIEAKKILNPDFIHAWASRLLPPA</sequence>
<dbReference type="EMBL" id="CP030862">
    <property type="protein sequence ID" value="AXE23934.1"/>
    <property type="molecule type" value="Genomic_DNA"/>
</dbReference>
<evidence type="ECO:0000256" key="2">
    <source>
        <dbReference type="SAM" id="Phobius"/>
    </source>
</evidence>
<keyword evidence="2" id="KW-1133">Transmembrane helix</keyword>
<keyword evidence="4" id="KW-1185">Reference proteome</keyword>
<evidence type="ECO:0000256" key="1">
    <source>
        <dbReference type="SAM" id="MobiDB-lite"/>
    </source>
</evidence>
<evidence type="ECO:0008006" key="5">
    <source>
        <dbReference type="Google" id="ProtNLM"/>
    </source>
</evidence>
<dbReference type="Proteomes" id="UP000252004">
    <property type="component" value="Chromosome"/>
</dbReference>
<dbReference type="AlphaFoldDB" id="A0A344TZ63"/>
<name>A0A344TZ63_9ACTN</name>
<gene>
    <name evidence="3" type="ORF">C0216_11125</name>
</gene>
<keyword evidence="2" id="KW-0472">Membrane</keyword>
<feature type="region of interest" description="Disordered" evidence="1">
    <location>
        <begin position="35"/>
        <end position="116"/>
    </location>
</feature>
<dbReference type="RefSeq" id="WP_114055113.1">
    <property type="nucleotide sequence ID" value="NZ_CP030862.1"/>
</dbReference>
<dbReference type="OrthoDB" id="7537686at2"/>
<feature type="transmembrane region" description="Helical" evidence="2">
    <location>
        <begin position="6"/>
        <end position="26"/>
    </location>
</feature>
<reference evidence="3 4" key="1">
    <citation type="submission" date="2018-01" db="EMBL/GenBank/DDBJ databases">
        <title>Draft genome Sequence of streptomyces globosus LZH-48.</title>
        <authorList>
            <person name="Ran K."/>
            <person name="Li Z."/>
            <person name="Wei S."/>
            <person name="Dong R."/>
        </authorList>
    </citation>
    <scope>NUCLEOTIDE SEQUENCE [LARGE SCALE GENOMIC DNA]</scope>
    <source>
        <strain evidence="3 4">LZH-48</strain>
    </source>
</reference>
<accession>A0A344TZ63</accession>
<organism evidence="3 4">
    <name type="scientific">Streptomyces globosus</name>
    <dbReference type="NCBI Taxonomy" id="68209"/>
    <lineage>
        <taxon>Bacteria</taxon>
        <taxon>Bacillati</taxon>
        <taxon>Actinomycetota</taxon>
        <taxon>Actinomycetes</taxon>
        <taxon>Kitasatosporales</taxon>
        <taxon>Streptomycetaceae</taxon>
        <taxon>Streptomyces</taxon>
    </lineage>
</organism>
<keyword evidence="2" id="KW-0812">Transmembrane</keyword>
<proteinExistence type="predicted"/>
<dbReference type="KEGG" id="sgz:C0216_11125"/>
<evidence type="ECO:0000313" key="4">
    <source>
        <dbReference type="Proteomes" id="UP000252004"/>
    </source>
</evidence>
<evidence type="ECO:0000313" key="3">
    <source>
        <dbReference type="EMBL" id="AXE23934.1"/>
    </source>
</evidence>
<protein>
    <recommendedName>
        <fullName evidence="5">LysM domain-containing protein</fullName>
    </recommendedName>
</protein>